<proteinExistence type="predicted"/>
<accession>A0ABS8MKB2</accession>
<dbReference type="EMBL" id="JAJJMM010000001">
    <property type="protein sequence ID" value="MCC9065938.1"/>
    <property type="molecule type" value="Genomic_DNA"/>
</dbReference>
<sequence>MYREIKRLSLISVSFILFSCNTKKENAKEYTDFKLIRGLQMRKNDAYTYSKKCFLYYANYKFLIEESFKYEKGLLKEYVYCSPEGPDVRDYNKETYSKDKLEFSKQTIKNYDNEIVFNSEKYKIDKIINDSIIATKRDETIIVIIENKNEE</sequence>
<protein>
    <recommendedName>
        <fullName evidence="3">Lipoprotein</fullName>
    </recommendedName>
</protein>
<dbReference type="PROSITE" id="PS51257">
    <property type="entry name" value="PROKAR_LIPOPROTEIN"/>
    <property type="match status" value="1"/>
</dbReference>
<evidence type="ECO:0000313" key="2">
    <source>
        <dbReference type="Proteomes" id="UP001430679"/>
    </source>
</evidence>
<evidence type="ECO:0008006" key="3">
    <source>
        <dbReference type="Google" id="ProtNLM"/>
    </source>
</evidence>
<comment type="caution">
    <text evidence="1">The sequence shown here is derived from an EMBL/GenBank/DDBJ whole genome shotgun (WGS) entry which is preliminary data.</text>
</comment>
<keyword evidence="2" id="KW-1185">Reference proteome</keyword>
<organism evidence="1 2">
    <name type="scientific">Flavobacterium piscisymbiosum</name>
    <dbReference type="NCBI Taxonomy" id="2893753"/>
    <lineage>
        <taxon>Bacteria</taxon>
        <taxon>Pseudomonadati</taxon>
        <taxon>Bacteroidota</taxon>
        <taxon>Flavobacteriia</taxon>
        <taxon>Flavobacteriales</taxon>
        <taxon>Flavobacteriaceae</taxon>
        <taxon>Flavobacterium</taxon>
    </lineage>
</organism>
<gene>
    <name evidence="1" type="ORF">LNP81_23335</name>
</gene>
<dbReference type="RefSeq" id="WP_230039666.1">
    <property type="nucleotide sequence ID" value="NZ_JAJJMM010000001.1"/>
</dbReference>
<evidence type="ECO:0000313" key="1">
    <source>
        <dbReference type="EMBL" id="MCC9065938.1"/>
    </source>
</evidence>
<name>A0ABS8MKB2_9FLAO</name>
<dbReference type="Proteomes" id="UP001430679">
    <property type="component" value="Unassembled WGS sequence"/>
</dbReference>
<reference evidence="1" key="1">
    <citation type="submission" date="2021-11" db="EMBL/GenBank/DDBJ databases">
        <title>Description of novel Flavobacterium species.</title>
        <authorList>
            <person name="Saticioglu I.B."/>
            <person name="Ay H."/>
            <person name="Altun S."/>
            <person name="Duman M."/>
        </authorList>
    </citation>
    <scope>NUCLEOTIDE SEQUENCE</scope>
    <source>
        <strain evidence="1">F-30</strain>
    </source>
</reference>